<reference evidence="10" key="1">
    <citation type="submission" date="2020-11" db="EMBL/GenBank/DDBJ databases">
        <authorList>
            <person name="Tran Van P."/>
        </authorList>
    </citation>
    <scope>NUCLEOTIDE SEQUENCE</scope>
</reference>
<keyword evidence="4" id="KW-0479">Metal-binding</keyword>
<dbReference type="Gene3D" id="3.40.390.10">
    <property type="entry name" value="Collagenase (Catalytic Domain)"/>
    <property type="match status" value="1"/>
</dbReference>
<evidence type="ECO:0000256" key="6">
    <source>
        <dbReference type="ARBA" id="ARBA00022833"/>
    </source>
</evidence>
<dbReference type="Proteomes" id="UP000759131">
    <property type="component" value="Unassembled WGS sequence"/>
</dbReference>
<evidence type="ECO:0000256" key="1">
    <source>
        <dbReference type="ARBA" id="ARBA00001947"/>
    </source>
</evidence>
<dbReference type="GO" id="GO:0004222">
    <property type="term" value="F:metalloendopeptidase activity"/>
    <property type="evidence" value="ECO:0007669"/>
    <property type="project" value="InterPro"/>
</dbReference>
<dbReference type="GO" id="GO:0016485">
    <property type="term" value="P:protein processing"/>
    <property type="evidence" value="ECO:0007669"/>
    <property type="project" value="TreeGrafter"/>
</dbReference>
<protein>
    <recommendedName>
        <fullName evidence="12">Endothelin-converting enzyme 1</fullName>
    </recommendedName>
</protein>
<dbReference type="GO" id="GO:0046872">
    <property type="term" value="F:metal ion binding"/>
    <property type="evidence" value="ECO:0007669"/>
    <property type="project" value="UniProtKB-KW"/>
</dbReference>
<dbReference type="Pfam" id="PF05649">
    <property type="entry name" value="Peptidase_M13_N"/>
    <property type="match status" value="1"/>
</dbReference>
<evidence type="ECO:0000256" key="2">
    <source>
        <dbReference type="ARBA" id="ARBA00007357"/>
    </source>
</evidence>
<feature type="domain" description="Peptidase M13 N-terminal" evidence="9">
    <location>
        <begin position="1"/>
        <end position="210"/>
    </location>
</feature>
<evidence type="ECO:0000313" key="10">
    <source>
        <dbReference type="EMBL" id="CAD7631322.1"/>
    </source>
</evidence>
<dbReference type="InterPro" id="IPR042089">
    <property type="entry name" value="Peptidase_M13_dom_2"/>
</dbReference>
<dbReference type="PANTHER" id="PTHR11733:SF167">
    <property type="entry name" value="FI17812P1-RELATED"/>
    <property type="match status" value="1"/>
</dbReference>
<evidence type="ECO:0008006" key="12">
    <source>
        <dbReference type="Google" id="ProtNLM"/>
    </source>
</evidence>
<dbReference type="OrthoDB" id="6475849at2759"/>
<keyword evidence="11" id="KW-1185">Reference proteome</keyword>
<keyword evidence="7" id="KW-0482">Metalloprotease</keyword>
<proteinExistence type="inferred from homology"/>
<dbReference type="InterPro" id="IPR018497">
    <property type="entry name" value="Peptidase_M13_C"/>
</dbReference>
<dbReference type="InterPro" id="IPR000718">
    <property type="entry name" value="Peptidase_M13"/>
</dbReference>
<dbReference type="GO" id="GO:0005886">
    <property type="term" value="C:plasma membrane"/>
    <property type="evidence" value="ECO:0007669"/>
    <property type="project" value="TreeGrafter"/>
</dbReference>
<dbReference type="PANTHER" id="PTHR11733">
    <property type="entry name" value="ZINC METALLOPROTEASE FAMILY M13 NEPRILYSIN-RELATED"/>
    <property type="match status" value="1"/>
</dbReference>
<sequence>MKNVLEFEKRLAQITIPADQRRDDESTYHKITLKELKMKCKAIDWVSYYRRAFGPIGREITENEQIVIYSPQYMSNLSDLIEEHLRDEQKKIVVANYLGWSVVQTMTSCLAKPFREASKILRKALMGSEGTESPWRYCVTDTNGVMGFALGAMFVKAVFHGDSKLMAQTMIEEVRDAFKSNLPNLKWMDEHTRQLAKEKADAITDMIGFPDFILDSTKLNQKYEGLILEENDYFTNNIEVNRFALRRNIQKIDKMANKSEWEMSPPTVNAYYTPTKNQIVFPAGILQAPFYDVNYPKSLNFGAMGVVMGHELSHAFDDQGREYDKSGNLHQWWKNSTIRKFEERMKCFVDQYTKYNVGSDHVNGKQTIGENVADNGGLTAAYNAYKSWLSKHPTELPLPGVNLTNLQLFFVGFSQVWCSTSTPEALKLQIMNDPHSPAQFRVIGTLSNSYEFAQQFKCSPNTRMNPEKKCVVW</sequence>
<gene>
    <name evidence="10" type="ORF">OSB1V03_LOCUS11731</name>
</gene>
<dbReference type="Gene3D" id="1.10.1380.10">
    <property type="entry name" value="Neutral endopeptidase , domain2"/>
    <property type="match status" value="1"/>
</dbReference>
<evidence type="ECO:0000256" key="5">
    <source>
        <dbReference type="ARBA" id="ARBA00022801"/>
    </source>
</evidence>
<feature type="domain" description="Peptidase M13 C-terminal" evidence="8">
    <location>
        <begin position="269"/>
        <end position="471"/>
    </location>
</feature>
<dbReference type="EMBL" id="OC863859">
    <property type="protein sequence ID" value="CAD7631322.1"/>
    <property type="molecule type" value="Genomic_DNA"/>
</dbReference>
<dbReference type="SUPFAM" id="SSF55486">
    <property type="entry name" value="Metalloproteases ('zincins'), catalytic domain"/>
    <property type="match status" value="1"/>
</dbReference>
<dbReference type="InterPro" id="IPR008753">
    <property type="entry name" value="Peptidase_M13_N"/>
</dbReference>
<evidence type="ECO:0000313" key="11">
    <source>
        <dbReference type="Proteomes" id="UP000759131"/>
    </source>
</evidence>
<evidence type="ECO:0000259" key="8">
    <source>
        <dbReference type="Pfam" id="PF01431"/>
    </source>
</evidence>
<comment type="cofactor">
    <cofactor evidence="1">
        <name>Zn(2+)</name>
        <dbReference type="ChEBI" id="CHEBI:29105"/>
    </cofactor>
</comment>
<evidence type="ECO:0000259" key="9">
    <source>
        <dbReference type="Pfam" id="PF05649"/>
    </source>
</evidence>
<dbReference type="EMBL" id="CAJPIZ010009284">
    <property type="protein sequence ID" value="CAG2111752.1"/>
    <property type="molecule type" value="Genomic_DNA"/>
</dbReference>
<dbReference type="AlphaFoldDB" id="A0A7R9KYA1"/>
<evidence type="ECO:0000256" key="7">
    <source>
        <dbReference type="ARBA" id="ARBA00023049"/>
    </source>
</evidence>
<keyword evidence="3" id="KW-0645">Protease</keyword>
<keyword evidence="5" id="KW-0378">Hydrolase</keyword>
<name>A0A7R9KYA1_9ACAR</name>
<dbReference type="PRINTS" id="PR00786">
    <property type="entry name" value="NEPRILYSIN"/>
</dbReference>
<accession>A0A7R9KYA1</accession>
<evidence type="ECO:0000256" key="4">
    <source>
        <dbReference type="ARBA" id="ARBA00022723"/>
    </source>
</evidence>
<evidence type="ECO:0000256" key="3">
    <source>
        <dbReference type="ARBA" id="ARBA00022670"/>
    </source>
</evidence>
<keyword evidence="6" id="KW-0862">Zinc</keyword>
<dbReference type="CDD" id="cd08662">
    <property type="entry name" value="M13"/>
    <property type="match status" value="1"/>
</dbReference>
<organism evidence="10">
    <name type="scientific">Medioppia subpectinata</name>
    <dbReference type="NCBI Taxonomy" id="1979941"/>
    <lineage>
        <taxon>Eukaryota</taxon>
        <taxon>Metazoa</taxon>
        <taxon>Ecdysozoa</taxon>
        <taxon>Arthropoda</taxon>
        <taxon>Chelicerata</taxon>
        <taxon>Arachnida</taxon>
        <taxon>Acari</taxon>
        <taxon>Acariformes</taxon>
        <taxon>Sarcoptiformes</taxon>
        <taxon>Oribatida</taxon>
        <taxon>Brachypylina</taxon>
        <taxon>Oppioidea</taxon>
        <taxon>Oppiidae</taxon>
        <taxon>Medioppia</taxon>
    </lineage>
</organism>
<dbReference type="Pfam" id="PF01431">
    <property type="entry name" value="Peptidase_M13"/>
    <property type="match status" value="1"/>
</dbReference>
<comment type="similarity">
    <text evidence="2">Belongs to the peptidase M13 family.</text>
</comment>
<dbReference type="InterPro" id="IPR024079">
    <property type="entry name" value="MetalloPept_cat_dom_sf"/>
</dbReference>
<dbReference type="PROSITE" id="PS51885">
    <property type="entry name" value="NEPRILYSIN"/>
    <property type="match status" value="1"/>
</dbReference>